<reference evidence="2" key="3">
    <citation type="submission" date="2023-05" db="EMBL/GenBank/DDBJ databases">
        <authorList>
            <person name="Smith C.H."/>
        </authorList>
    </citation>
    <scope>NUCLEOTIDE SEQUENCE</scope>
    <source>
        <strain evidence="2">CHS0354</strain>
        <tissue evidence="2">Mantle</tissue>
    </source>
</reference>
<keyword evidence="1" id="KW-0732">Signal</keyword>
<comment type="caution">
    <text evidence="2">The sequence shown here is derived from an EMBL/GenBank/DDBJ whole genome shotgun (WGS) entry which is preliminary data.</text>
</comment>
<keyword evidence="3" id="KW-1185">Reference proteome</keyword>
<evidence type="ECO:0000313" key="2">
    <source>
        <dbReference type="EMBL" id="KAK3601690.1"/>
    </source>
</evidence>
<gene>
    <name evidence="2" type="ORF">CHS0354_016048</name>
</gene>
<accession>A0AAE0T1T3</accession>
<dbReference type="EMBL" id="JAEAOA010001004">
    <property type="protein sequence ID" value="KAK3601690.1"/>
    <property type="molecule type" value="Genomic_DNA"/>
</dbReference>
<feature type="signal peptide" evidence="1">
    <location>
        <begin position="1"/>
        <end position="18"/>
    </location>
</feature>
<evidence type="ECO:0000313" key="3">
    <source>
        <dbReference type="Proteomes" id="UP001195483"/>
    </source>
</evidence>
<organism evidence="2 3">
    <name type="scientific">Potamilus streckersoni</name>
    <dbReference type="NCBI Taxonomy" id="2493646"/>
    <lineage>
        <taxon>Eukaryota</taxon>
        <taxon>Metazoa</taxon>
        <taxon>Spiralia</taxon>
        <taxon>Lophotrochozoa</taxon>
        <taxon>Mollusca</taxon>
        <taxon>Bivalvia</taxon>
        <taxon>Autobranchia</taxon>
        <taxon>Heteroconchia</taxon>
        <taxon>Palaeoheterodonta</taxon>
        <taxon>Unionida</taxon>
        <taxon>Unionoidea</taxon>
        <taxon>Unionidae</taxon>
        <taxon>Ambleminae</taxon>
        <taxon>Lampsilini</taxon>
        <taxon>Potamilus</taxon>
    </lineage>
</organism>
<proteinExistence type="predicted"/>
<sequence>MTLEYLLLVSSFCFLSMSYDNGLQLWKDCPSRQSVRGSKGSLYEITIQTFKNECKTLLSKSDIEEATKFRNQRNSLDVQLTINYERANITWNEQYRNGCYRRIYMLDIEYLIRNEQGNGATASHWCFQYNVSSVENKQHKERVDFYFDCIRTVPDKEAYLVNIKLWFLQQIWSISSRSRRSVKSDCGRIQCITSMKNFLSIGPIKPITGKVDDKERIKRCQCWGNSTISLNQATKDKNFSIAVENPNPYARVIIAKVYKERNGTFPVFTVSTVSSLY</sequence>
<protein>
    <submittedName>
        <fullName evidence="2">Uncharacterized protein</fullName>
    </submittedName>
</protein>
<reference evidence="2" key="2">
    <citation type="journal article" date="2021" name="Genome Biol. Evol.">
        <title>Developing a high-quality reference genome for a parasitic bivalve with doubly uniparental inheritance (Bivalvia: Unionida).</title>
        <authorList>
            <person name="Smith C.H."/>
        </authorList>
    </citation>
    <scope>NUCLEOTIDE SEQUENCE</scope>
    <source>
        <strain evidence="2">CHS0354</strain>
        <tissue evidence="2">Mantle</tissue>
    </source>
</reference>
<reference evidence="2" key="1">
    <citation type="journal article" date="2021" name="Genome Biol. Evol.">
        <title>A High-Quality Reference Genome for a Parasitic Bivalve with Doubly Uniparental Inheritance (Bivalvia: Unionida).</title>
        <authorList>
            <person name="Smith C.H."/>
        </authorList>
    </citation>
    <scope>NUCLEOTIDE SEQUENCE</scope>
    <source>
        <strain evidence="2">CHS0354</strain>
    </source>
</reference>
<dbReference type="AlphaFoldDB" id="A0AAE0T1T3"/>
<feature type="chain" id="PRO_5042241216" evidence="1">
    <location>
        <begin position="19"/>
        <end position="277"/>
    </location>
</feature>
<evidence type="ECO:0000256" key="1">
    <source>
        <dbReference type="SAM" id="SignalP"/>
    </source>
</evidence>
<dbReference type="Proteomes" id="UP001195483">
    <property type="component" value="Unassembled WGS sequence"/>
</dbReference>
<name>A0AAE0T1T3_9BIVA</name>